<evidence type="ECO:0000313" key="8">
    <source>
        <dbReference type="EMBL" id="VDI77590.1"/>
    </source>
</evidence>
<evidence type="ECO:0000256" key="2">
    <source>
        <dbReference type="ARBA" id="ARBA00008779"/>
    </source>
</evidence>
<dbReference type="PROSITE" id="PS00149">
    <property type="entry name" value="SULFATASE_2"/>
    <property type="match status" value="1"/>
</dbReference>
<keyword evidence="6" id="KW-0325">Glycoprotein</keyword>
<evidence type="ECO:0000256" key="4">
    <source>
        <dbReference type="ARBA" id="ARBA00022801"/>
    </source>
</evidence>
<proteinExistence type="inferred from homology"/>
<dbReference type="Proteomes" id="UP000596742">
    <property type="component" value="Unassembled WGS sequence"/>
</dbReference>
<sequence length="482" mass="54576">YHFVCCMFDKVDSRPNIIFILADDYGFNDVGYHGSEIKTPNLDKLASEGVKLENYYVQPICTPTRSQLLSGRYQIHTGLQHGIIWPLQPSGLPLDSPTIADKIKQAGYSTHAVGKWHLGFYKKEYLPTSRGFDSYYGYLTGSEDYFKHSRCYGGFCGMDLRDNTEPTSADGKYSTHLFSEKVIDIVNNHNSEKPLFIYLPFQAVHSPLQVPDEYVTPYDNIKDRNRRSYAGMVSAMDEAVGNITQTFKQKGLWNNTLLVFSTDNGGQILSGGNNWPLRGWKHSLWEGGMRGVGFVHGNMLKNKGTSTKELMHVTDWYPTLVGLAGGDLNGTKPLDGFDQWKTISEGVEGPRKVLLHNIDPLFKTVGEPAYNDTFDSRVRAAIRYKDWKLITGNPGNGSWIPEPTSHLSAIYQYESEKKNLWLFNIAEDPTEHKDLSNKYPDIVKTMLDMLQGFNHTSVPCYYPKEDKRGNPELLGGYWGPWM</sequence>
<dbReference type="InterPro" id="IPR047115">
    <property type="entry name" value="ARSB"/>
</dbReference>
<dbReference type="Gene3D" id="3.40.720.10">
    <property type="entry name" value="Alkaline Phosphatase, subunit A"/>
    <property type="match status" value="1"/>
</dbReference>
<dbReference type="CDD" id="cd16029">
    <property type="entry name" value="4-S"/>
    <property type="match status" value="1"/>
</dbReference>
<dbReference type="Pfam" id="PF00884">
    <property type="entry name" value="Sulfatase"/>
    <property type="match status" value="1"/>
</dbReference>
<keyword evidence="9" id="KW-1185">Reference proteome</keyword>
<dbReference type="InterPro" id="IPR017850">
    <property type="entry name" value="Alkaline_phosphatase_core_sf"/>
</dbReference>
<dbReference type="GO" id="GO:0046872">
    <property type="term" value="F:metal ion binding"/>
    <property type="evidence" value="ECO:0007669"/>
    <property type="project" value="UniProtKB-KW"/>
</dbReference>
<dbReference type="EC" id="3.1.6.12" evidence="8"/>
<dbReference type="AlphaFoldDB" id="A0A8B6HDV2"/>
<feature type="domain" description="Sulfatase N-terminal" evidence="7">
    <location>
        <begin position="15"/>
        <end position="325"/>
    </location>
</feature>
<dbReference type="SUPFAM" id="SSF53649">
    <property type="entry name" value="Alkaline phosphatase-like"/>
    <property type="match status" value="1"/>
</dbReference>
<dbReference type="InterPro" id="IPR000917">
    <property type="entry name" value="Sulfatase_N"/>
</dbReference>
<evidence type="ECO:0000259" key="7">
    <source>
        <dbReference type="Pfam" id="PF00884"/>
    </source>
</evidence>
<dbReference type="EMBL" id="UYJE01009864">
    <property type="protein sequence ID" value="VDI77590.1"/>
    <property type="molecule type" value="Genomic_DNA"/>
</dbReference>
<evidence type="ECO:0000313" key="9">
    <source>
        <dbReference type="Proteomes" id="UP000596742"/>
    </source>
</evidence>
<evidence type="ECO:0000256" key="5">
    <source>
        <dbReference type="ARBA" id="ARBA00022837"/>
    </source>
</evidence>
<feature type="non-terminal residue" evidence="8">
    <location>
        <position position="1"/>
    </location>
</feature>
<keyword evidence="4 8" id="KW-0378">Hydrolase</keyword>
<name>A0A8B6HDV2_MYTGA</name>
<keyword evidence="5" id="KW-0106">Calcium</keyword>
<dbReference type="PANTHER" id="PTHR10342:SF274">
    <property type="entry name" value="ARYLSULFATASE B"/>
    <property type="match status" value="1"/>
</dbReference>
<dbReference type="PANTHER" id="PTHR10342">
    <property type="entry name" value="ARYLSULFATASE"/>
    <property type="match status" value="1"/>
</dbReference>
<dbReference type="GO" id="GO:0003943">
    <property type="term" value="F:N-acetylgalactosamine-4-sulfatase activity"/>
    <property type="evidence" value="ECO:0007669"/>
    <property type="project" value="UniProtKB-EC"/>
</dbReference>
<evidence type="ECO:0000256" key="3">
    <source>
        <dbReference type="ARBA" id="ARBA00022723"/>
    </source>
</evidence>
<comment type="caution">
    <text evidence="8">The sequence shown here is derived from an EMBL/GenBank/DDBJ whole genome shotgun (WGS) entry which is preliminary data.</text>
</comment>
<comment type="similarity">
    <text evidence="2">Belongs to the sulfatase family.</text>
</comment>
<gene>
    <name evidence="8" type="ORF">MGAL_10B003048</name>
</gene>
<organism evidence="8 9">
    <name type="scientific">Mytilus galloprovincialis</name>
    <name type="common">Mediterranean mussel</name>
    <dbReference type="NCBI Taxonomy" id="29158"/>
    <lineage>
        <taxon>Eukaryota</taxon>
        <taxon>Metazoa</taxon>
        <taxon>Spiralia</taxon>
        <taxon>Lophotrochozoa</taxon>
        <taxon>Mollusca</taxon>
        <taxon>Bivalvia</taxon>
        <taxon>Autobranchia</taxon>
        <taxon>Pteriomorphia</taxon>
        <taxon>Mytilida</taxon>
        <taxon>Mytiloidea</taxon>
        <taxon>Mytilidae</taxon>
        <taxon>Mytilinae</taxon>
        <taxon>Mytilus</taxon>
    </lineage>
</organism>
<evidence type="ECO:0000256" key="1">
    <source>
        <dbReference type="ARBA" id="ARBA00001913"/>
    </source>
</evidence>
<reference evidence="8" key="1">
    <citation type="submission" date="2018-11" db="EMBL/GenBank/DDBJ databases">
        <authorList>
            <person name="Alioto T."/>
            <person name="Alioto T."/>
        </authorList>
    </citation>
    <scope>NUCLEOTIDE SEQUENCE</scope>
</reference>
<dbReference type="Gene3D" id="3.30.1120.10">
    <property type="match status" value="1"/>
</dbReference>
<accession>A0A8B6HDV2</accession>
<evidence type="ECO:0000256" key="6">
    <source>
        <dbReference type="ARBA" id="ARBA00023180"/>
    </source>
</evidence>
<dbReference type="InterPro" id="IPR024607">
    <property type="entry name" value="Sulfatase_CS"/>
</dbReference>
<dbReference type="OrthoDB" id="103349at2759"/>
<protein>
    <submittedName>
        <fullName evidence="8">Arylsulfatase B</fullName>
        <ecNumber evidence="8">3.1.6.12</ecNumber>
    </submittedName>
</protein>
<dbReference type="FunFam" id="3.40.720.10:FF:000007">
    <property type="entry name" value="Arylsulfatase family, member J"/>
    <property type="match status" value="1"/>
</dbReference>
<keyword evidence="3" id="KW-0479">Metal-binding</keyword>
<comment type="cofactor">
    <cofactor evidence="1">
        <name>Ca(2+)</name>
        <dbReference type="ChEBI" id="CHEBI:29108"/>
    </cofactor>
</comment>